<name>A0ABD0KF44_9CAEN</name>
<evidence type="ECO:0000313" key="2">
    <source>
        <dbReference type="Proteomes" id="UP001519460"/>
    </source>
</evidence>
<reference evidence="1 2" key="1">
    <citation type="journal article" date="2023" name="Sci. Data">
        <title>Genome assembly of the Korean intertidal mud-creeper Batillaria attramentaria.</title>
        <authorList>
            <person name="Patra A.K."/>
            <person name="Ho P.T."/>
            <person name="Jun S."/>
            <person name="Lee S.J."/>
            <person name="Kim Y."/>
            <person name="Won Y.J."/>
        </authorList>
    </citation>
    <scope>NUCLEOTIDE SEQUENCE [LARGE SCALE GENOMIC DNA]</scope>
    <source>
        <strain evidence="1">Wonlab-2016</strain>
    </source>
</reference>
<comment type="caution">
    <text evidence="1">The sequence shown here is derived from an EMBL/GenBank/DDBJ whole genome shotgun (WGS) entry which is preliminary data.</text>
</comment>
<protein>
    <submittedName>
        <fullName evidence="1">Uncharacterized protein</fullName>
    </submittedName>
</protein>
<proteinExistence type="predicted"/>
<gene>
    <name evidence="1" type="ORF">BaRGS_00022960</name>
</gene>
<accession>A0ABD0KF44</accession>
<evidence type="ECO:0000313" key="1">
    <source>
        <dbReference type="EMBL" id="KAK7485779.1"/>
    </source>
</evidence>
<organism evidence="1 2">
    <name type="scientific">Batillaria attramentaria</name>
    <dbReference type="NCBI Taxonomy" id="370345"/>
    <lineage>
        <taxon>Eukaryota</taxon>
        <taxon>Metazoa</taxon>
        <taxon>Spiralia</taxon>
        <taxon>Lophotrochozoa</taxon>
        <taxon>Mollusca</taxon>
        <taxon>Gastropoda</taxon>
        <taxon>Caenogastropoda</taxon>
        <taxon>Sorbeoconcha</taxon>
        <taxon>Cerithioidea</taxon>
        <taxon>Batillariidae</taxon>
        <taxon>Batillaria</taxon>
    </lineage>
</organism>
<sequence>MPPRFIRWSFVPSIGNAKRTPRADSRCARNLGIVSKSSQGYSSPTDSKRKVRVDSRGIVSEVLLGPAQMQALSVSRGYQGVDNTLAVLTSSGGPGGSPIAPSLAGLLNVPVVSAKRRVLKESSLSSRQSGAVVSVRPPVDCTSHFVEDFPVLVVCGSSPLLQQYDLKM</sequence>
<keyword evidence="2" id="KW-1185">Reference proteome</keyword>
<dbReference type="AlphaFoldDB" id="A0ABD0KF44"/>
<dbReference type="EMBL" id="JACVVK020000189">
    <property type="protein sequence ID" value="KAK7485779.1"/>
    <property type="molecule type" value="Genomic_DNA"/>
</dbReference>
<dbReference type="Proteomes" id="UP001519460">
    <property type="component" value="Unassembled WGS sequence"/>
</dbReference>